<dbReference type="RefSeq" id="WP_358704267.1">
    <property type="nucleotide sequence ID" value="NZ_JBFACG010000017.1"/>
</dbReference>
<gene>
    <name evidence="2" type="ORF">ACI2L5_29095</name>
</gene>
<feature type="chain" id="PRO_5046835054" evidence="1">
    <location>
        <begin position="30"/>
        <end position="162"/>
    </location>
</feature>
<keyword evidence="3" id="KW-1185">Reference proteome</keyword>
<sequence length="162" mass="17752">MVILKPRMRLAAVGVAFALAAATPVAAYAALDDEPASAASATSSAPASAVSRGKPYVETRLFFGTQRPDGGPPVTDKQFMAFVDEEVTPSFPSGLTIQDGRGQWRDQNGTIERERSYELILLYPVSEAREHDPQIERIRDAYERQYAQESVARADDATRVDF</sequence>
<keyword evidence="1" id="KW-0732">Signal</keyword>
<name>A0ABW8LSS4_9ACTN</name>
<reference evidence="2 3" key="1">
    <citation type="submission" date="2024-11" db="EMBL/GenBank/DDBJ databases">
        <title>The Natural Products Discovery Center: Release of the First 8490 Sequenced Strains for Exploring Actinobacteria Biosynthetic Diversity.</title>
        <authorList>
            <person name="Kalkreuter E."/>
            <person name="Kautsar S.A."/>
            <person name="Yang D."/>
            <person name="Bader C.D."/>
            <person name="Teijaro C.N."/>
            <person name="Fluegel L."/>
            <person name="Davis C.M."/>
            <person name="Simpson J.R."/>
            <person name="Lauterbach L."/>
            <person name="Steele A.D."/>
            <person name="Gui C."/>
            <person name="Meng S."/>
            <person name="Li G."/>
            <person name="Viehrig K."/>
            <person name="Ye F."/>
            <person name="Su P."/>
            <person name="Kiefer A.F."/>
            <person name="Nichols A."/>
            <person name="Cepeda A.J."/>
            <person name="Yan W."/>
            <person name="Fan B."/>
            <person name="Jiang Y."/>
            <person name="Adhikari A."/>
            <person name="Zheng C.-J."/>
            <person name="Schuster L."/>
            <person name="Cowan T.M."/>
            <person name="Smanski M.J."/>
            <person name="Chevrette M.G."/>
            <person name="De Carvalho L.P.S."/>
            <person name="Shen B."/>
        </authorList>
    </citation>
    <scope>NUCLEOTIDE SEQUENCE [LARGE SCALE GENOMIC DNA]</scope>
    <source>
        <strain evidence="2 3">NPDC020863</strain>
    </source>
</reference>
<evidence type="ECO:0000313" key="3">
    <source>
        <dbReference type="Proteomes" id="UP001620295"/>
    </source>
</evidence>
<feature type="signal peptide" evidence="1">
    <location>
        <begin position="1"/>
        <end position="29"/>
    </location>
</feature>
<evidence type="ECO:0000256" key="1">
    <source>
        <dbReference type="SAM" id="SignalP"/>
    </source>
</evidence>
<proteinExistence type="predicted"/>
<comment type="caution">
    <text evidence="2">The sequence shown here is derived from an EMBL/GenBank/DDBJ whole genome shotgun (WGS) entry which is preliminary data.</text>
</comment>
<dbReference type="Pfam" id="PF12098">
    <property type="entry name" value="DUF3574"/>
    <property type="match status" value="1"/>
</dbReference>
<protein>
    <submittedName>
        <fullName evidence="2">DUF3574 domain-containing protein</fullName>
    </submittedName>
</protein>
<dbReference type="InterPro" id="IPR021957">
    <property type="entry name" value="DUF3574"/>
</dbReference>
<accession>A0ABW8LSS4</accession>
<dbReference type="Proteomes" id="UP001620295">
    <property type="component" value="Unassembled WGS sequence"/>
</dbReference>
<evidence type="ECO:0000313" key="2">
    <source>
        <dbReference type="EMBL" id="MFK4268966.1"/>
    </source>
</evidence>
<dbReference type="EMBL" id="JBJDQH010000010">
    <property type="protein sequence ID" value="MFK4268966.1"/>
    <property type="molecule type" value="Genomic_DNA"/>
</dbReference>
<organism evidence="2 3">
    <name type="scientific">Streptomyces milbemycinicus</name>
    <dbReference type="NCBI Taxonomy" id="476552"/>
    <lineage>
        <taxon>Bacteria</taxon>
        <taxon>Bacillati</taxon>
        <taxon>Actinomycetota</taxon>
        <taxon>Actinomycetes</taxon>
        <taxon>Kitasatosporales</taxon>
        <taxon>Streptomycetaceae</taxon>
        <taxon>Streptomyces</taxon>
    </lineage>
</organism>